<keyword evidence="2" id="KW-0004">4Fe-4S</keyword>
<dbReference type="CDD" id="cd16371">
    <property type="entry name" value="DMSOR_beta_like"/>
    <property type="match status" value="1"/>
</dbReference>
<keyword evidence="4" id="KW-0677">Repeat</keyword>
<keyword evidence="7" id="KW-0411">Iron-sulfur</keyword>
<proteinExistence type="predicted"/>
<dbReference type="RefSeq" id="WP_093054075.1">
    <property type="nucleotide sequence ID" value="NZ_FOGT01000013.1"/>
</dbReference>
<dbReference type="PROSITE" id="PS00198">
    <property type="entry name" value="4FE4S_FER_1"/>
    <property type="match status" value="1"/>
</dbReference>
<evidence type="ECO:0000313" key="9">
    <source>
        <dbReference type="EMBL" id="SES27291.1"/>
    </source>
</evidence>
<sequence>MIKQIGFLFRADRCVSCHACVAACINENRERTASSFRRVDPSQTTHYLSLSCNHCDNPECMRVCPEQAFIKRRDGVVKIEEARCNGCEKCVNSCPYRAIQIVDSSLGPKARKCELCHERFDRGKLPACTEACTTSALMVGDIDILPVLPDKQWKKDLPGLFDSSFTYPSIRLIAPKKKKRYFLI</sequence>
<evidence type="ECO:0000256" key="2">
    <source>
        <dbReference type="ARBA" id="ARBA00022485"/>
    </source>
</evidence>
<accession>A0A1H9W0L9</accession>
<evidence type="ECO:0000256" key="7">
    <source>
        <dbReference type="ARBA" id="ARBA00023014"/>
    </source>
</evidence>
<keyword evidence="1" id="KW-0813">Transport</keyword>
<evidence type="ECO:0000256" key="5">
    <source>
        <dbReference type="ARBA" id="ARBA00022982"/>
    </source>
</evidence>
<dbReference type="PROSITE" id="PS51379">
    <property type="entry name" value="4FE4S_FER_2"/>
    <property type="match status" value="2"/>
</dbReference>
<dbReference type="OrthoDB" id="9798098at2"/>
<dbReference type="SUPFAM" id="SSF54862">
    <property type="entry name" value="4Fe-4S ferredoxins"/>
    <property type="match status" value="1"/>
</dbReference>
<reference evidence="10" key="1">
    <citation type="submission" date="2016-10" db="EMBL/GenBank/DDBJ databases">
        <authorList>
            <person name="Varghese N."/>
            <person name="Submissions S."/>
        </authorList>
    </citation>
    <scope>NUCLEOTIDE SEQUENCE [LARGE SCALE GENOMIC DNA]</scope>
    <source>
        <strain evidence="10">S9</strain>
    </source>
</reference>
<gene>
    <name evidence="9" type="ORF">SAMN05518684_113108</name>
</gene>
<feature type="domain" description="4Fe-4S ferredoxin-type" evidence="8">
    <location>
        <begin position="5"/>
        <end position="34"/>
    </location>
</feature>
<dbReference type="InterPro" id="IPR017900">
    <property type="entry name" value="4Fe4S_Fe_S_CS"/>
</dbReference>
<keyword evidence="3" id="KW-0479">Metal-binding</keyword>
<evidence type="ECO:0000256" key="3">
    <source>
        <dbReference type="ARBA" id="ARBA00022723"/>
    </source>
</evidence>
<dbReference type="InterPro" id="IPR017896">
    <property type="entry name" value="4Fe4S_Fe-S-bd"/>
</dbReference>
<dbReference type="AlphaFoldDB" id="A0A1H9W0L9"/>
<evidence type="ECO:0000259" key="8">
    <source>
        <dbReference type="PROSITE" id="PS51379"/>
    </source>
</evidence>
<dbReference type="Proteomes" id="UP000198571">
    <property type="component" value="Unassembled WGS sequence"/>
</dbReference>
<dbReference type="EMBL" id="FOGT01000013">
    <property type="protein sequence ID" value="SES27291.1"/>
    <property type="molecule type" value="Genomic_DNA"/>
</dbReference>
<evidence type="ECO:0000256" key="1">
    <source>
        <dbReference type="ARBA" id="ARBA00022448"/>
    </source>
</evidence>
<protein>
    <submittedName>
        <fullName evidence="9">Fe-S-cluster-containing dehydrogenase component</fullName>
    </submittedName>
</protein>
<keyword evidence="5" id="KW-0249">Electron transport</keyword>
<feature type="domain" description="4Fe-4S ferredoxin-type" evidence="8">
    <location>
        <begin position="75"/>
        <end position="104"/>
    </location>
</feature>
<dbReference type="PANTHER" id="PTHR43177:SF5">
    <property type="entry name" value="ANAEROBIC DIMETHYL SULFOXIDE REDUCTASE CHAIN B-RELATED"/>
    <property type="match status" value="1"/>
</dbReference>
<dbReference type="InterPro" id="IPR050954">
    <property type="entry name" value="ET_IronSulfur_Cluster-Binding"/>
</dbReference>
<dbReference type="Gene3D" id="3.30.70.20">
    <property type="match status" value="2"/>
</dbReference>
<dbReference type="STRING" id="1601833.SAMN05518684_113108"/>
<evidence type="ECO:0000256" key="6">
    <source>
        <dbReference type="ARBA" id="ARBA00023004"/>
    </source>
</evidence>
<name>A0A1H9W0L9_9BACI</name>
<evidence type="ECO:0000256" key="4">
    <source>
        <dbReference type="ARBA" id="ARBA00022737"/>
    </source>
</evidence>
<dbReference type="GO" id="GO:0051539">
    <property type="term" value="F:4 iron, 4 sulfur cluster binding"/>
    <property type="evidence" value="ECO:0007669"/>
    <property type="project" value="UniProtKB-KW"/>
</dbReference>
<keyword evidence="10" id="KW-1185">Reference proteome</keyword>
<dbReference type="GO" id="GO:0046872">
    <property type="term" value="F:metal ion binding"/>
    <property type="evidence" value="ECO:0007669"/>
    <property type="project" value="UniProtKB-KW"/>
</dbReference>
<organism evidence="9 10">
    <name type="scientific">Salipaludibacillus aurantiacus</name>
    <dbReference type="NCBI Taxonomy" id="1601833"/>
    <lineage>
        <taxon>Bacteria</taxon>
        <taxon>Bacillati</taxon>
        <taxon>Bacillota</taxon>
        <taxon>Bacilli</taxon>
        <taxon>Bacillales</taxon>
        <taxon>Bacillaceae</taxon>
    </lineage>
</organism>
<dbReference type="PANTHER" id="PTHR43177">
    <property type="entry name" value="PROTEIN NRFC"/>
    <property type="match status" value="1"/>
</dbReference>
<dbReference type="Pfam" id="PF13247">
    <property type="entry name" value="Fer4_11"/>
    <property type="match status" value="1"/>
</dbReference>
<evidence type="ECO:0000313" key="10">
    <source>
        <dbReference type="Proteomes" id="UP000198571"/>
    </source>
</evidence>
<keyword evidence="6" id="KW-0408">Iron</keyword>